<protein>
    <recommendedName>
        <fullName evidence="5">DUF3696 domain-containing protein</fullName>
    </recommendedName>
</protein>
<reference evidence="3" key="1">
    <citation type="submission" date="2021-01" db="EMBL/GenBank/DDBJ databases">
        <title>Whole genome shotgun sequence of Actinoplanes nipponensis NBRC 14063.</title>
        <authorList>
            <person name="Komaki H."/>
            <person name="Tamura T."/>
        </authorList>
    </citation>
    <scope>NUCLEOTIDE SEQUENCE</scope>
    <source>
        <strain evidence="3">NBRC 14063</strain>
    </source>
</reference>
<dbReference type="EMBL" id="BOMQ01000036">
    <property type="protein sequence ID" value="GIE49640.1"/>
    <property type="molecule type" value="Genomic_DNA"/>
</dbReference>
<dbReference type="PIRSF" id="PIRSF034888">
    <property type="entry name" value="P-loop_UCP034888"/>
    <property type="match status" value="1"/>
</dbReference>
<proteinExistence type="predicted"/>
<evidence type="ECO:0000313" key="4">
    <source>
        <dbReference type="Proteomes" id="UP000647172"/>
    </source>
</evidence>
<dbReference type="InterPro" id="IPR022532">
    <property type="entry name" value="DUF3696"/>
</dbReference>
<dbReference type="InterPro" id="IPR041685">
    <property type="entry name" value="AAA_GajA/Old/RecF-like"/>
</dbReference>
<keyword evidence="4" id="KW-1185">Reference proteome</keyword>
<dbReference type="PANTHER" id="PTHR43581:SF2">
    <property type="entry name" value="EXCINUCLEASE ATPASE SUBUNIT"/>
    <property type="match status" value="1"/>
</dbReference>
<organism evidence="3 4">
    <name type="scientific">Actinoplanes nipponensis</name>
    <dbReference type="NCBI Taxonomy" id="135950"/>
    <lineage>
        <taxon>Bacteria</taxon>
        <taxon>Bacillati</taxon>
        <taxon>Actinomycetota</taxon>
        <taxon>Actinomycetes</taxon>
        <taxon>Micromonosporales</taxon>
        <taxon>Micromonosporaceae</taxon>
        <taxon>Actinoplanes</taxon>
    </lineage>
</organism>
<dbReference type="Pfam" id="PF12476">
    <property type="entry name" value="DUF3696"/>
    <property type="match status" value="1"/>
</dbReference>
<evidence type="ECO:0008006" key="5">
    <source>
        <dbReference type="Google" id="ProtNLM"/>
    </source>
</evidence>
<dbReference type="PANTHER" id="PTHR43581">
    <property type="entry name" value="ATP/GTP PHOSPHATASE"/>
    <property type="match status" value="1"/>
</dbReference>
<dbReference type="Proteomes" id="UP000647172">
    <property type="component" value="Unassembled WGS sequence"/>
</dbReference>
<accession>A0A919MU08</accession>
<dbReference type="InterPro" id="IPR014592">
    <property type="entry name" value="P-loop_UCP034888"/>
</dbReference>
<evidence type="ECO:0000313" key="3">
    <source>
        <dbReference type="EMBL" id="GIE49640.1"/>
    </source>
</evidence>
<dbReference type="AlphaFoldDB" id="A0A919MU08"/>
<evidence type="ECO:0000259" key="2">
    <source>
        <dbReference type="Pfam" id="PF13175"/>
    </source>
</evidence>
<feature type="domain" description="Endonuclease GajA/Old nuclease/RecF-like AAA" evidence="2">
    <location>
        <begin position="278"/>
        <end position="356"/>
    </location>
</feature>
<comment type="caution">
    <text evidence="3">The sequence shown here is derived from an EMBL/GenBank/DDBJ whole genome shotgun (WGS) entry which is preliminary data.</text>
</comment>
<dbReference type="InterPro" id="IPR051396">
    <property type="entry name" value="Bact_Antivir_Def_Nuclease"/>
</dbReference>
<dbReference type="Pfam" id="PF13175">
    <property type="entry name" value="AAA_15"/>
    <property type="match status" value="1"/>
</dbReference>
<feature type="domain" description="DUF3696" evidence="1">
    <location>
        <begin position="371"/>
        <end position="410"/>
    </location>
</feature>
<name>A0A919MU08_9ACTN</name>
<sequence length="430" mass="47270">MFNMALIGMGLANYRCFVERQDIELRPITVVLGRNNSGKSALVRTPLVLSTGIRTDSPSPLDLDLLGEDVVDSFTDLLYGGRPHGSLQLDARVANPESTELAMSATVQNIDEYRQQVVSELTISSEGRSFCLRWQPDGNLSDLRYVVESDGLTERDVRVTFEGLLPSAIVGDPANGERDRALLSMASAIRAGFGEVRYLGPFRDRPARYYRSPARMPNNVGHSGEHTAGVLSLDLTRNQGKLLRQINRELKDSLPGWDVDILARGGVFNIVLRSQMDNTLAINLADTGTGVAQALPIFVQRALDVLYPSADPVLEIVEQPELHLHPAAHAALADLYLRASSVSRQRFLIETHSETILLRLRRRIAEGTADPANIAVYFVESNGGASSTRRINISQDGGLDYWPDGVFSEDYQETKALASAQISRLKSNAR</sequence>
<gene>
    <name evidence="3" type="ORF">Ani05nite_31740</name>
</gene>
<evidence type="ECO:0000259" key="1">
    <source>
        <dbReference type="Pfam" id="PF12476"/>
    </source>
</evidence>